<organism evidence="2 3">
    <name type="scientific">Candidatus Methanofishera endochildressiae</name>
    <dbReference type="NCBI Taxonomy" id="2738884"/>
    <lineage>
        <taxon>Bacteria</taxon>
        <taxon>Pseudomonadati</taxon>
        <taxon>Pseudomonadota</taxon>
        <taxon>Gammaproteobacteria</taxon>
        <taxon>Candidatus Methanofishera</taxon>
    </lineage>
</organism>
<reference evidence="2 3" key="1">
    <citation type="submission" date="2020-05" db="EMBL/GenBank/DDBJ databases">
        <title>Horizontal transmission and recombination maintain forever young bacterial symbiont genomes.</title>
        <authorList>
            <person name="Russell S.L."/>
            <person name="Pepper-Tunick E."/>
            <person name="Svedberg J."/>
            <person name="Byrne A."/>
            <person name="Ruelas Castillo J."/>
            <person name="Vollmers C."/>
            <person name="Beinart R.A."/>
            <person name="Corbett-Detig R."/>
        </authorList>
    </citation>
    <scope>NUCLEOTIDE SEQUENCE [LARGE SCALE GENOMIC DNA]</scope>
    <source>
        <strain evidence="2">4727-3</strain>
    </source>
</reference>
<accession>A0A7Z0MPN0</accession>
<evidence type="ECO:0008006" key="4">
    <source>
        <dbReference type="Google" id="ProtNLM"/>
    </source>
</evidence>
<protein>
    <recommendedName>
        <fullName evidence="4">HEAT repeat domain-containing protein</fullName>
    </recommendedName>
</protein>
<gene>
    <name evidence="2" type="ORF">H0A75_06450</name>
</gene>
<dbReference type="AlphaFoldDB" id="A0A7Z0MPN0"/>
<dbReference type="EMBL" id="JACCHS010000111">
    <property type="protein sequence ID" value="NYT47262.1"/>
    <property type="molecule type" value="Genomic_DNA"/>
</dbReference>
<name>A0A7Z0MPN0_9GAMM</name>
<keyword evidence="1" id="KW-0472">Membrane</keyword>
<dbReference type="Gene3D" id="1.25.10.10">
    <property type="entry name" value="Leucine-rich Repeat Variant"/>
    <property type="match status" value="1"/>
</dbReference>
<dbReference type="SUPFAM" id="SSF48371">
    <property type="entry name" value="ARM repeat"/>
    <property type="match status" value="1"/>
</dbReference>
<sequence>MAANVQALEQQRADALQLTYGVLLDDAPDIAKATVTGYLGAYPSRQTLMTAMQKLRSSDADTRRQALQALQAFPLEHTIAQIYAMLNDPVKIVRIEAARILAAVPRGSLEAAQKELIDKVTEEYQQSLLFAADRPEAQLSLAQLYRDLGQPNKAEAAFAGLGFAVPVYPVLLIMLISCSNSKKNKRF</sequence>
<evidence type="ECO:0000256" key="1">
    <source>
        <dbReference type="SAM" id="Phobius"/>
    </source>
</evidence>
<dbReference type="Pfam" id="PF13646">
    <property type="entry name" value="HEAT_2"/>
    <property type="match status" value="1"/>
</dbReference>
<evidence type="ECO:0000313" key="2">
    <source>
        <dbReference type="EMBL" id="NYT47262.1"/>
    </source>
</evidence>
<feature type="transmembrane region" description="Helical" evidence="1">
    <location>
        <begin position="156"/>
        <end position="176"/>
    </location>
</feature>
<proteinExistence type="predicted"/>
<evidence type="ECO:0000313" key="3">
    <source>
        <dbReference type="Proteomes" id="UP000537890"/>
    </source>
</evidence>
<dbReference type="InterPro" id="IPR011989">
    <property type="entry name" value="ARM-like"/>
</dbReference>
<dbReference type="Proteomes" id="UP000537890">
    <property type="component" value="Unassembled WGS sequence"/>
</dbReference>
<dbReference type="InterPro" id="IPR016024">
    <property type="entry name" value="ARM-type_fold"/>
</dbReference>
<keyword evidence="1" id="KW-1133">Transmembrane helix</keyword>
<comment type="caution">
    <text evidence="2">The sequence shown here is derived from an EMBL/GenBank/DDBJ whole genome shotgun (WGS) entry which is preliminary data.</text>
</comment>
<keyword evidence="1" id="KW-0812">Transmembrane</keyword>